<accession>L2F4W4</accession>
<evidence type="ECO:0000313" key="3">
    <source>
        <dbReference type="Proteomes" id="UP000023795"/>
    </source>
</evidence>
<evidence type="ECO:0000256" key="1">
    <source>
        <dbReference type="SAM" id="SignalP"/>
    </source>
</evidence>
<dbReference type="OrthoDB" id="6647942at2"/>
<dbReference type="PATRIC" id="fig|1230338.3.peg.1242"/>
<reference evidence="2 3" key="1">
    <citation type="journal article" date="2013" name="Genome Announc.">
        <title>Genome Sequence of Moraxella macacae 0408225, a Novel Bacterial Species Isolated from a Cynomolgus Macaque with Epistaxis.</title>
        <authorList>
            <person name="Ladner J.T."/>
            <person name="Whitehouse C.A."/>
            <person name="Koroleva G.I."/>
            <person name="Palacios G.F."/>
        </authorList>
    </citation>
    <scope>NUCLEOTIDE SEQUENCE [LARGE SCALE GENOMIC DNA]</scope>
    <source>
        <strain evidence="2 3">0408225</strain>
    </source>
</reference>
<dbReference type="Proteomes" id="UP000023795">
    <property type="component" value="Unassembled WGS sequence"/>
</dbReference>
<proteinExistence type="predicted"/>
<dbReference type="STRING" id="1230338.MOMA_05846"/>
<keyword evidence="3" id="KW-1185">Reference proteome</keyword>
<sequence>MKNKPYLTVLFCTILFSQSAFAIYIPDLFGAYQRGMEQAQRDNARDAYYYQQLNQPKIFFEVINRKSDKTKNNFNLSVKNGDMLCWSVYNLAYDGVYQSLEIINMPYQGEFTGQSLNNDQQAIINKMYLNKNTIAFTKKLISEDNQIYTCWGFHPKNTPKGKYIISIVVGNRDFGAKMFNIVD</sequence>
<dbReference type="EMBL" id="ANIN01000002">
    <property type="protein sequence ID" value="ELA08059.1"/>
    <property type="molecule type" value="Genomic_DNA"/>
</dbReference>
<gene>
    <name evidence="2" type="ORF">MOMA_05846</name>
</gene>
<dbReference type="RefSeq" id="WP_009501571.1">
    <property type="nucleotide sequence ID" value="NZ_ANIN01000002.1"/>
</dbReference>
<evidence type="ECO:0000313" key="2">
    <source>
        <dbReference type="EMBL" id="ELA08059.1"/>
    </source>
</evidence>
<keyword evidence="1" id="KW-0732">Signal</keyword>
<feature type="chain" id="PRO_5003957912" evidence="1">
    <location>
        <begin position="23"/>
        <end position="183"/>
    </location>
</feature>
<organism evidence="2 3">
    <name type="scientific">Moraxella macacae 0408225</name>
    <dbReference type="NCBI Taxonomy" id="1230338"/>
    <lineage>
        <taxon>Bacteria</taxon>
        <taxon>Pseudomonadati</taxon>
        <taxon>Pseudomonadota</taxon>
        <taxon>Gammaproteobacteria</taxon>
        <taxon>Moraxellales</taxon>
        <taxon>Moraxellaceae</taxon>
        <taxon>Moraxella</taxon>
    </lineage>
</organism>
<protein>
    <submittedName>
        <fullName evidence="2">Uncharacterized protein</fullName>
    </submittedName>
</protein>
<name>L2F4W4_9GAMM</name>
<comment type="caution">
    <text evidence="2">The sequence shown here is derived from an EMBL/GenBank/DDBJ whole genome shotgun (WGS) entry which is preliminary data.</text>
</comment>
<feature type="signal peptide" evidence="1">
    <location>
        <begin position="1"/>
        <end position="22"/>
    </location>
</feature>
<dbReference type="AlphaFoldDB" id="L2F4W4"/>